<evidence type="ECO:0000256" key="10">
    <source>
        <dbReference type="HAMAP-Rule" id="MF_00019"/>
    </source>
</evidence>
<evidence type="ECO:0000256" key="8">
    <source>
        <dbReference type="ARBA" id="ARBA00024069"/>
    </source>
</evidence>
<gene>
    <name evidence="10 11" type="primary">plsX</name>
    <name evidence="11" type="ORF">Mal52_26560</name>
</gene>
<keyword evidence="4 10" id="KW-0808">Transferase</keyword>
<evidence type="ECO:0000256" key="9">
    <source>
        <dbReference type="ARBA" id="ARBA00046608"/>
    </source>
</evidence>
<dbReference type="RefSeq" id="WP_145376569.1">
    <property type="nucleotide sequence ID" value="NZ_CAXBED010000086.1"/>
</dbReference>
<dbReference type="AlphaFoldDB" id="A0A517ZNX8"/>
<dbReference type="Gene3D" id="3.40.718.10">
    <property type="entry name" value="Isopropylmalate Dehydrogenase"/>
    <property type="match status" value="1"/>
</dbReference>
<dbReference type="Pfam" id="PF02504">
    <property type="entry name" value="FA_synthesis"/>
    <property type="match status" value="1"/>
</dbReference>
<keyword evidence="11" id="KW-0012">Acyltransferase</keyword>
<dbReference type="InterPro" id="IPR003664">
    <property type="entry name" value="FA_synthesis"/>
</dbReference>
<dbReference type="SUPFAM" id="SSF53659">
    <property type="entry name" value="Isocitrate/Isopropylmalate dehydrogenase-like"/>
    <property type="match status" value="1"/>
</dbReference>
<comment type="subunit">
    <text evidence="9 10">Homodimer. Probably interacts with PlsY.</text>
</comment>
<evidence type="ECO:0000256" key="7">
    <source>
        <dbReference type="ARBA" id="ARBA00023264"/>
    </source>
</evidence>
<dbReference type="GO" id="GO:0006633">
    <property type="term" value="P:fatty acid biosynthetic process"/>
    <property type="evidence" value="ECO:0007669"/>
    <property type="project" value="UniProtKB-UniRule"/>
</dbReference>
<evidence type="ECO:0000256" key="5">
    <source>
        <dbReference type="ARBA" id="ARBA00023098"/>
    </source>
</evidence>
<protein>
    <recommendedName>
        <fullName evidence="8 10">Phosphate acyltransferase</fullName>
        <ecNumber evidence="8 10">2.3.1.274</ecNumber>
    </recommendedName>
    <alternativeName>
        <fullName evidence="10">Acyl-ACP phosphotransacylase</fullName>
    </alternativeName>
    <alternativeName>
        <fullName evidence="10">Acyl-[acyl-carrier-protein]--phosphate acyltransferase</fullName>
    </alternativeName>
    <alternativeName>
        <fullName evidence="10">Phosphate-acyl-ACP acyltransferase</fullName>
    </alternativeName>
</protein>
<dbReference type="EC" id="2.3.1.274" evidence="8 10"/>
<dbReference type="InterPro" id="IPR012281">
    <property type="entry name" value="Phospholipid_synth_PlsX-like"/>
</dbReference>
<dbReference type="Proteomes" id="UP000319383">
    <property type="component" value="Chromosome"/>
</dbReference>
<dbReference type="PANTHER" id="PTHR30100">
    <property type="entry name" value="FATTY ACID/PHOSPHOLIPID SYNTHESIS PROTEIN PLSX"/>
    <property type="match status" value="1"/>
</dbReference>
<accession>A0A517ZNX8</accession>
<dbReference type="GO" id="GO:0043811">
    <property type="term" value="F:phosphate:acyl-[acyl carrier protein] acyltransferase activity"/>
    <property type="evidence" value="ECO:0007669"/>
    <property type="project" value="UniProtKB-UniRule"/>
</dbReference>
<proteinExistence type="inferred from homology"/>
<dbReference type="GO" id="GO:0008654">
    <property type="term" value="P:phospholipid biosynthetic process"/>
    <property type="evidence" value="ECO:0007669"/>
    <property type="project" value="UniProtKB-KW"/>
</dbReference>
<evidence type="ECO:0000313" key="12">
    <source>
        <dbReference type="Proteomes" id="UP000319383"/>
    </source>
</evidence>
<evidence type="ECO:0000256" key="3">
    <source>
        <dbReference type="ARBA" id="ARBA00022516"/>
    </source>
</evidence>
<evidence type="ECO:0000313" key="11">
    <source>
        <dbReference type="EMBL" id="QDU44178.1"/>
    </source>
</evidence>
<comment type="pathway">
    <text evidence="10">Lipid metabolism; phospholipid metabolism.</text>
</comment>
<comment type="similarity">
    <text evidence="10">Belongs to the PlsX family.</text>
</comment>
<dbReference type="EMBL" id="CP036276">
    <property type="protein sequence ID" value="QDU44178.1"/>
    <property type="molecule type" value="Genomic_DNA"/>
</dbReference>
<keyword evidence="6 10" id="KW-0594">Phospholipid biosynthesis</keyword>
<keyword evidence="12" id="KW-1185">Reference proteome</keyword>
<reference evidence="11 12" key="1">
    <citation type="submission" date="2019-02" db="EMBL/GenBank/DDBJ databases">
        <title>Deep-cultivation of Planctomycetes and their phenomic and genomic characterization uncovers novel biology.</title>
        <authorList>
            <person name="Wiegand S."/>
            <person name="Jogler M."/>
            <person name="Boedeker C."/>
            <person name="Pinto D."/>
            <person name="Vollmers J."/>
            <person name="Rivas-Marin E."/>
            <person name="Kohn T."/>
            <person name="Peeters S.H."/>
            <person name="Heuer A."/>
            <person name="Rast P."/>
            <person name="Oberbeckmann S."/>
            <person name="Bunk B."/>
            <person name="Jeske O."/>
            <person name="Meyerdierks A."/>
            <person name="Storesund J.E."/>
            <person name="Kallscheuer N."/>
            <person name="Luecker S."/>
            <person name="Lage O.M."/>
            <person name="Pohl T."/>
            <person name="Merkel B.J."/>
            <person name="Hornburger P."/>
            <person name="Mueller R.-W."/>
            <person name="Bruemmer F."/>
            <person name="Labrenz M."/>
            <person name="Spormann A.M."/>
            <person name="Op den Camp H."/>
            <person name="Overmann J."/>
            <person name="Amann R."/>
            <person name="Jetten M.S.M."/>
            <person name="Mascher T."/>
            <person name="Medema M.H."/>
            <person name="Devos D.P."/>
            <person name="Kaster A.-K."/>
            <person name="Ovreas L."/>
            <person name="Rohde M."/>
            <person name="Galperin M.Y."/>
            <person name="Jogler C."/>
        </authorList>
    </citation>
    <scope>NUCLEOTIDE SEQUENCE [LARGE SCALE GENOMIC DNA]</scope>
    <source>
        <strain evidence="11 12">Mal52</strain>
    </source>
</reference>
<comment type="catalytic activity">
    <reaction evidence="1 10">
        <text>a fatty acyl-[ACP] + phosphate = an acyl phosphate + holo-[ACP]</text>
        <dbReference type="Rhea" id="RHEA:42292"/>
        <dbReference type="Rhea" id="RHEA-COMP:9685"/>
        <dbReference type="Rhea" id="RHEA-COMP:14125"/>
        <dbReference type="ChEBI" id="CHEBI:43474"/>
        <dbReference type="ChEBI" id="CHEBI:59918"/>
        <dbReference type="ChEBI" id="CHEBI:64479"/>
        <dbReference type="ChEBI" id="CHEBI:138651"/>
        <dbReference type="EC" id="2.3.1.274"/>
    </reaction>
</comment>
<dbReference type="PIRSF" id="PIRSF002465">
    <property type="entry name" value="Phsphlp_syn_PlsX"/>
    <property type="match status" value="1"/>
</dbReference>
<keyword evidence="3 10" id="KW-0444">Lipid biosynthesis</keyword>
<keyword evidence="5 10" id="KW-0443">Lipid metabolism</keyword>
<evidence type="ECO:0000256" key="1">
    <source>
        <dbReference type="ARBA" id="ARBA00001232"/>
    </source>
</evidence>
<comment type="subcellular location">
    <subcellularLocation>
        <location evidence="10">Cytoplasm</location>
    </subcellularLocation>
    <text evidence="10">Associated with the membrane possibly through PlsY.</text>
</comment>
<dbReference type="GO" id="GO:0005737">
    <property type="term" value="C:cytoplasm"/>
    <property type="evidence" value="ECO:0007669"/>
    <property type="project" value="UniProtKB-SubCell"/>
</dbReference>
<keyword evidence="7 10" id="KW-1208">Phospholipid metabolism</keyword>
<organism evidence="11 12">
    <name type="scientific">Symmachiella dynata</name>
    <dbReference type="NCBI Taxonomy" id="2527995"/>
    <lineage>
        <taxon>Bacteria</taxon>
        <taxon>Pseudomonadati</taxon>
        <taxon>Planctomycetota</taxon>
        <taxon>Planctomycetia</taxon>
        <taxon>Planctomycetales</taxon>
        <taxon>Planctomycetaceae</taxon>
        <taxon>Symmachiella</taxon>
    </lineage>
</organism>
<dbReference type="UniPathway" id="UPA00085"/>
<evidence type="ECO:0000256" key="2">
    <source>
        <dbReference type="ARBA" id="ARBA00022490"/>
    </source>
</evidence>
<dbReference type="KEGG" id="sdyn:Mal52_26560"/>
<keyword evidence="2 10" id="KW-0963">Cytoplasm</keyword>
<sequence length="333" mass="35307">MRTALDAMGGDHAPQPNIDGAIAALQGDPNLEVVLVGEEGLLEDLVGKSGYSGERLEIRHADGVVEMCEKPTDALRSKPNCSIAVCWQMMASRDVDAVVSAGHTGAVVAAGLRTRLFLKGVKRPGIAVAVPTIAGQSVLMDVGANPAARPEHLYQYGIMGEIYAREVLEVQDVRVGLMNIGSEDGKGTELVQEAHALLSTRPLKDRYIGNVEGRGVYQGEADVIICEGFVGNVVLKVSEGVAQMMLGTVAKTVVENLSSEREHAGNLLRKMSQRFVHNESGGAPLLGIDGICIIGHGSSNAQSITNALRVATTFRDRRINSQIVEAIAAHKVS</sequence>
<dbReference type="PANTHER" id="PTHR30100:SF1">
    <property type="entry name" value="PHOSPHATE ACYLTRANSFERASE"/>
    <property type="match status" value="1"/>
</dbReference>
<dbReference type="HAMAP" id="MF_00019">
    <property type="entry name" value="PlsX"/>
    <property type="match status" value="1"/>
</dbReference>
<comment type="function">
    <text evidence="10">Catalyzes the reversible formation of acyl-phosphate (acyl-PO(4)) from acyl-[acyl-carrier-protein] (acyl-ACP). This enzyme utilizes acyl-ACP as fatty acyl donor, but not acyl-CoA.</text>
</comment>
<evidence type="ECO:0000256" key="4">
    <source>
        <dbReference type="ARBA" id="ARBA00022679"/>
    </source>
</evidence>
<dbReference type="NCBIfam" id="TIGR00182">
    <property type="entry name" value="plsX"/>
    <property type="match status" value="1"/>
</dbReference>
<evidence type="ECO:0000256" key="6">
    <source>
        <dbReference type="ARBA" id="ARBA00023209"/>
    </source>
</evidence>
<name>A0A517ZNX8_9PLAN</name>